<evidence type="ECO:0000256" key="1">
    <source>
        <dbReference type="ARBA" id="ARBA00001974"/>
    </source>
</evidence>
<gene>
    <name evidence="7" type="primary">glf</name>
    <name evidence="7" type="ORF">LCY76_09275</name>
</gene>
<feature type="domain" description="UDP-galactopyranose mutase C-terminal" evidence="6">
    <location>
        <begin position="152"/>
        <end position="354"/>
    </location>
</feature>
<keyword evidence="8" id="KW-1185">Reference proteome</keyword>
<evidence type="ECO:0000259" key="6">
    <source>
        <dbReference type="Pfam" id="PF03275"/>
    </source>
</evidence>
<evidence type="ECO:0000256" key="2">
    <source>
        <dbReference type="ARBA" id="ARBA00009321"/>
    </source>
</evidence>
<dbReference type="RefSeq" id="WP_248252399.1">
    <property type="nucleotide sequence ID" value="NZ_JAIWJX010000002.1"/>
</dbReference>
<dbReference type="Pfam" id="PF03275">
    <property type="entry name" value="GLF"/>
    <property type="match status" value="1"/>
</dbReference>
<keyword evidence="4" id="KW-0274">FAD</keyword>
<name>A0A9X1XD15_9BACL</name>
<dbReference type="InterPro" id="IPR004379">
    <property type="entry name" value="UDP-GALP_mutase"/>
</dbReference>
<evidence type="ECO:0000256" key="5">
    <source>
        <dbReference type="ARBA" id="ARBA00023235"/>
    </source>
</evidence>
<evidence type="ECO:0000256" key="4">
    <source>
        <dbReference type="ARBA" id="ARBA00022827"/>
    </source>
</evidence>
<dbReference type="AlphaFoldDB" id="A0A9X1XD15"/>
<evidence type="ECO:0000313" key="7">
    <source>
        <dbReference type="EMBL" id="MCK6256785.1"/>
    </source>
</evidence>
<accession>A0A9X1XD15</accession>
<dbReference type="Proteomes" id="UP001139011">
    <property type="component" value="Unassembled WGS sequence"/>
</dbReference>
<dbReference type="SUPFAM" id="SSF54373">
    <property type="entry name" value="FAD-linked reductases, C-terminal domain"/>
    <property type="match status" value="1"/>
</dbReference>
<comment type="caution">
    <text evidence="7">The sequence shown here is derived from an EMBL/GenBank/DDBJ whole genome shotgun (WGS) entry which is preliminary data.</text>
</comment>
<dbReference type="Pfam" id="PF13450">
    <property type="entry name" value="NAD_binding_8"/>
    <property type="match status" value="1"/>
</dbReference>
<dbReference type="EMBL" id="JAIWJX010000002">
    <property type="protein sequence ID" value="MCK6256785.1"/>
    <property type="molecule type" value="Genomic_DNA"/>
</dbReference>
<keyword evidence="5 7" id="KW-0413">Isomerase</keyword>
<dbReference type="Gene3D" id="3.40.50.720">
    <property type="entry name" value="NAD(P)-binding Rossmann-like Domain"/>
    <property type="match status" value="3"/>
</dbReference>
<dbReference type="PANTHER" id="PTHR21197">
    <property type="entry name" value="UDP-GALACTOPYRANOSE MUTASE"/>
    <property type="match status" value="1"/>
</dbReference>
<dbReference type="PROSITE" id="PS51257">
    <property type="entry name" value="PROKAR_LIPOPROTEIN"/>
    <property type="match status" value="1"/>
</dbReference>
<organism evidence="7 8">
    <name type="scientific">Fictibacillus marinisediminis</name>
    <dbReference type="NCBI Taxonomy" id="2878389"/>
    <lineage>
        <taxon>Bacteria</taxon>
        <taxon>Bacillati</taxon>
        <taxon>Bacillota</taxon>
        <taxon>Bacilli</taxon>
        <taxon>Bacillales</taxon>
        <taxon>Fictibacillaceae</taxon>
        <taxon>Fictibacillus</taxon>
    </lineage>
</organism>
<dbReference type="NCBIfam" id="TIGR00031">
    <property type="entry name" value="UDP-GALP_mutase"/>
    <property type="match status" value="1"/>
</dbReference>
<dbReference type="SUPFAM" id="SSF51971">
    <property type="entry name" value="Nucleotide-binding domain"/>
    <property type="match status" value="1"/>
</dbReference>
<dbReference type="InterPro" id="IPR015899">
    <property type="entry name" value="UDP-GalPyranose_mutase_C"/>
</dbReference>
<dbReference type="GO" id="GO:0005829">
    <property type="term" value="C:cytosol"/>
    <property type="evidence" value="ECO:0007669"/>
    <property type="project" value="TreeGrafter"/>
</dbReference>
<comment type="similarity">
    <text evidence="2">Belongs to the UDP-galactopyranose/dTDP-fucopyranose mutase family.</text>
</comment>
<protein>
    <submittedName>
        <fullName evidence="7">UDP-galactopyranose mutase</fullName>
        <ecNumber evidence="7">5.4.99.9</ecNumber>
    </submittedName>
</protein>
<keyword evidence="3" id="KW-0285">Flavoprotein</keyword>
<evidence type="ECO:0000313" key="8">
    <source>
        <dbReference type="Proteomes" id="UP001139011"/>
    </source>
</evidence>
<evidence type="ECO:0000256" key="3">
    <source>
        <dbReference type="ARBA" id="ARBA00022630"/>
    </source>
</evidence>
<dbReference type="GO" id="GO:0050660">
    <property type="term" value="F:flavin adenine dinucleotide binding"/>
    <property type="evidence" value="ECO:0007669"/>
    <property type="project" value="TreeGrafter"/>
</dbReference>
<reference evidence="7" key="1">
    <citation type="submission" date="2021-09" db="EMBL/GenBank/DDBJ databases">
        <title>Genome analysis of Fictibacillus sp. KIGAM418 isolated from marine sediment.</title>
        <authorList>
            <person name="Seo M.-J."/>
            <person name="Cho E.-S."/>
            <person name="Hwang C.Y."/>
        </authorList>
    </citation>
    <scope>NUCLEOTIDE SEQUENCE</scope>
    <source>
        <strain evidence="7">KIGAM418</strain>
    </source>
</reference>
<dbReference type="EC" id="5.4.99.9" evidence="7"/>
<comment type="cofactor">
    <cofactor evidence="1">
        <name>FAD</name>
        <dbReference type="ChEBI" id="CHEBI:57692"/>
    </cofactor>
</comment>
<dbReference type="GO" id="GO:0008767">
    <property type="term" value="F:UDP-galactopyranose mutase activity"/>
    <property type="evidence" value="ECO:0007669"/>
    <property type="project" value="UniProtKB-EC"/>
</dbReference>
<proteinExistence type="inferred from homology"/>
<dbReference type="PANTHER" id="PTHR21197:SF0">
    <property type="entry name" value="UDP-GALACTOPYRANOSE MUTASE"/>
    <property type="match status" value="1"/>
</dbReference>
<sequence length="380" mass="45016">MKFDYLIVGAGFSGCVMAERISSILGKRVLIVEQRNHIAGNAYDYFDENGVLVHKFGPHIFHTNSKKVWDYLSAYTEWIPYYHRVLGMLDGEMVPIPFNLNSLNILFPSTKAKAIENALLEQFKLGDKITILQLQNNKNKQLQNLADYIYEKVFHGYTVKQWGLRPEELDASVTGRVPILISRDNRYFQDKYQAMPKHGYTEMFRRMLKSPNIKLLLNTDYKEILADVQFNKLIFTGPIDMYFEYKFGQLPYRSLRFEFEFHNKEEFQEAGQINYPNEYEFTRITEFKKLTHQKNILGTTIAREYPEVYKKGINDPYYPVPKKEYREQYILYENEAQTIKDKVIFAGRLAEYKYYNMDQIVARALHLFEKEINTEKDNKE</sequence>